<evidence type="ECO:0000313" key="1">
    <source>
        <dbReference type="EMBL" id="CAH2244816.1"/>
    </source>
</evidence>
<evidence type="ECO:0000313" key="2">
    <source>
        <dbReference type="Proteomes" id="UP000838756"/>
    </source>
</evidence>
<dbReference type="AlphaFoldDB" id="A0A8S4S5V9"/>
<name>A0A8S4S5V9_9NEOP</name>
<dbReference type="OrthoDB" id="6916542at2759"/>
<dbReference type="EMBL" id="CAKXAJ010025862">
    <property type="protein sequence ID" value="CAH2244816.1"/>
    <property type="molecule type" value="Genomic_DNA"/>
</dbReference>
<sequence>MEKMRAGPFDREVEAQIVRNLNPDTTFSNKVNDEEEKCTLCYLISNVNPPEKPDTYRFEDAEYFMTANEVRPNDNIGYGLERAYDAVETDQTLFDRNNNTILKSIHNNTDVSKWLNKTHIHSTKGQTTDFKSVTKSIRYVKDLRRSISEGKKLEYESEAPRLLRLKIKGSEGQPGIEIKLVSEKIQNKRSRKYRSFGTKIKNTSNSSSKIRSLPPEAPIVLEENGTFILSVSANSIAVFRENNTVPSEFDDNYEEYPCDNNNLQDINTADPIQLFVLKSSTSNDMESINKTISTNFNQMNNNVTKTNFSRTQNSTIKNVPTSLFRTKSGEFTLTTSNSEDQHIKLQDIVEQRSLYALNDTMSHEDEGSLSTAGFVEVRHALGNEATVLEANANANSSSLVDLLIPEATASLTIGS</sequence>
<organism evidence="1 2">
    <name type="scientific">Pararge aegeria aegeria</name>
    <dbReference type="NCBI Taxonomy" id="348720"/>
    <lineage>
        <taxon>Eukaryota</taxon>
        <taxon>Metazoa</taxon>
        <taxon>Ecdysozoa</taxon>
        <taxon>Arthropoda</taxon>
        <taxon>Hexapoda</taxon>
        <taxon>Insecta</taxon>
        <taxon>Pterygota</taxon>
        <taxon>Neoptera</taxon>
        <taxon>Endopterygota</taxon>
        <taxon>Lepidoptera</taxon>
        <taxon>Glossata</taxon>
        <taxon>Ditrysia</taxon>
        <taxon>Papilionoidea</taxon>
        <taxon>Nymphalidae</taxon>
        <taxon>Satyrinae</taxon>
        <taxon>Satyrini</taxon>
        <taxon>Parargina</taxon>
        <taxon>Pararge</taxon>
    </lineage>
</organism>
<dbReference type="Proteomes" id="UP000838756">
    <property type="component" value="Unassembled WGS sequence"/>
</dbReference>
<gene>
    <name evidence="1" type="primary">jg5166</name>
    <name evidence="1" type="ORF">PAEG_LOCUS20725</name>
</gene>
<accession>A0A8S4S5V9</accession>
<reference evidence="1" key="1">
    <citation type="submission" date="2022-03" db="EMBL/GenBank/DDBJ databases">
        <authorList>
            <person name="Lindestad O."/>
        </authorList>
    </citation>
    <scope>NUCLEOTIDE SEQUENCE</scope>
</reference>
<protein>
    <submittedName>
        <fullName evidence="1">Jg5166 protein</fullName>
    </submittedName>
</protein>
<proteinExistence type="predicted"/>
<comment type="caution">
    <text evidence="1">The sequence shown here is derived from an EMBL/GenBank/DDBJ whole genome shotgun (WGS) entry which is preliminary data.</text>
</comment>
<keyword evidence="2" id="KW-1185">Reference proteome</keyword>